<reference evidence="1 2" key="1">
    <citation type="submission" date="2019-06" db="EMBL/GenBank/DDBJ databases">
        <title>Whole genome shotgun sequence of Zoogloea ramigera NBRC 15342.</title>
        <authorList>
            <person name="Hosoyama A."/>
            <person name="Uohara A."/>
            <person name="Ohji S."/>
            <person name="Ichikawa N."/>
        </authorList>
    </citation>
    <scope>NUCLEOTIDE SEQUENCE [LARGE SCALE GENOMIC DNA]</scope>
    <source>
        <strain evidence="1 2">NBRC 15342</strain>
    </source>
</reference>
<dbReference type="OrthoDB" id="9774608at2"/>
<comment type="caution">
    <text evidence="1">The sequence shown here is derived from an EMBL/GenBank/DDBJ whole genome shotgun (WGS) entry which is preliminary data.</text>
</comment>
<accession>A0A4Y4D138</accession>
<organism evidence="1 2">
    <name type="scientific">Zoogloea ramigera</name>
    <dbReference type="NCBI Taxonomy" id="350"/>
    <lineage>
        <taxon>Bacteria</taxon>
        <taxon>Pseudomonadati</taxon>
        <taxon>Pseudomonadota</taxon>
        <taxon>Betaproteobacteria</taxon>
        <taxon>Rhodocyclales</taxon>
        <taxon>Zoogloeaceae</taxon>
        <taxon>Zoogloea</taxon>
    </lineage>
</organism>
<evidence type="ECO:0000313" key="2">
    <source>
        <dbReference type="Proteomes" id="UP000318422"/>
    </source>
</evidence>
<sequence>MKPRSAVKTALFADEHCRKKIHALGDPLAEIESYVDFVALAGEVGLIVPCPVRAQAAGSPYRPR</sequence>
<dbReference type="EMBL" id="BJNV01000108">
    <property type="protein sequence ID" value="GEC97659.1"/>
    <property type="molecule type" value="Genomic_DNA"/>
</dbReference>
<keyword evidence="2" id="KW-1185">Reference proteome</keyword>
<proteinExistence type="predicted"/>
<dbReference type="Proteomes" id="UP000318422">
    <property type="component" value="Unassembled WGS sequence"/>
</dbReference>
<protein>
    <submittedName>
        <fullName evidence="1">Uncharacterized protein</fullName>
    </submittedName>
</protein>
<name>A0A4Y4D138_ZOORA</name>
<dbReference type="AlphaFoldDB" id="A0A4Y4D138"/>
<evidence type="ECO:0000313" key="1">
    <source>
        <dbReference type="EMBL" id="GEC97659.1"/>
    </source>
</evidence>
<gene>
    <name evidence="1" type="ORF">ZRA01_37320</name>
</gene>